<evidence type="ECO:0000313" key="3">
    <source>
        <dbReference type="Proteomes" id="UP000703893"/>
    </source>
</evidence>
<dbReference type="PANTHER" id="PTHR30461">
    <property type="entry name" value="DNA-INVERTASE FROM LAMBDOID PROPHAGE"/>
    <property type="match status" value="1"/>
</dbReference>
<dbReference type="GO" id="GO:0003677">
    <property type="term" value="F:DNA binding"/>
    <property type="evidence" value="ECO:0007669"/>
    <property type="project" value="InterPro"/>
</dbReference>
<dbReference type="EMBL" id="VGJX01000849">
    <property type="protein sequence ID" value="MBM3276076.1"/>
    <property type="molecule type" value="Genomic_DNA"/>
</dbReference>
<dbReference type="Gene3D" id="3.90.1750.20">
    <property type="entry name" value="Putative Large Serine Recombinase, Chain B, Domain 2"/>
    <property type="match status" value="1"/>
</dbReference>
<dbReference type="InterPro" id="IPR050639">
    <property type="entry name" value="SSR_resolvase"/>
</dbReference>
<dbReference type="PROSITE" id="PS51737">
    <property type="entry name" value="RECOMBINASE_DNA_BIND"/>
    <property type="match status" value="1"/>
</dbReference>
<dbReference type="GO" id="GO:0000150">
    <property type="term" value="F:DNA strand exchange activity"/>
    <property type="evidence" value="ECO:0007669"/>
    <property type="project" value="InterPro"/>
</dbReference>
<protein>
    <submittedName>
        <fullName evidence="2">Recombinase family protein</fullName>
    </submittedName>
</protein>
<dbReference type="Gene3D" id="3.40.50.1390">
    <property type="entry name" value="Resolvase, N-terminal catalytic domain"/>
    <property type="match status" value="1"/>
</dbReference>
<proteinExistence type="predicted"/>
<dbReference type="InterPro" id="IPR036162">
    <property type="entry name" value="Resolvase-like_N_sf"/>
</dbReference>
<dbReference type="Pfam" id="PF00239">
    <property type="entry name" value="Resolvase"/>
    <property type="match status" value="1"/>
</dbReference>
<dbReference type="SUPFAM" id="SSF53041">
    <property type="entry name" value="Resolvase-like"/>
    <property type="match status" value="1"/>
</dbReference>
<evidence type="ECO:0000313" key="2">
    <source>
        <dbReference type="EMBL" id="MBM3276076.1"/>
    </source>
</evidence>
<reference evidence="2 3" key="1">
    <citation type="submission" date="2019-03" db="EMBL/GenBank/DDBJ databases">
        <title>Lake Tanganyika Metagenome-Assembled Genomes (MAGs).</title>
        <authorList>
            <person name="Tran P."/>
        </authorList>
    </citation>
    <scope>NUCLEOTIDE SEQUENCE [LARGE SCALE GENOMIC DNA]</scope>
    <source>
        <strain evidence="2">K_DeepCast_65m_m2_236</strain>
    </source>
</reference>
<gene>
    <name evidence="2" type="ORF">FJZ00_13065</name>
</gene>
<organism evidence="2 3">
    <name type="scientific">Candidatus Tanganyikabacteria bacterium</name>
    <dbReference type="NCBI Taxonomy" id="2961651"/>
    <lineage>
        <taxon>Bacteria</taxon>
        <taxon>Bacillati</taxon>
        <taxon>Candidatus Sericytochromatia</taxon>
        <taxon>Candidatus Tanganyikabacteria</taxon>
    </lineage>
</organism>
<dbReference type="AlphaFoldDB" id="A0A937X9J4"/>
<dbReference type="InterPro" id="IPR006119">
    <property type="entry name" value="Resolv_N"/>
</dbReference>
<accession>A0A937X9J4</accession>
<dbReference type="Pfam" id="PF07508">
    <property type="entry name" value="Recombinase"/>
    <property type="match status" value="1"/>
</dbReference>
<dbReference type="SMART" id="SM00857">
    <property type="entry name" value="Resolvase"/>
    <property type="match status" value="1"/>
</dbReference>
<name>A0A937X9J4_9BACT</name>
<dbReference type="InterPro" id="IPR038109">
    <property type="entry name" value="DNA_bind_recomb_sf"/>
</dbReference>
<evidence type="ECO:0000259" key="1">
    <source>
        <dbReference type="PROSITE" id="PS51737"/>
    </source>
</evidence>
<dbReference type="InterPro" id="IPR011109">
    <property type="entry name" value="DNA_bind_recombinase_dom"/>
</dbReference>
<feature type="domain" description="Recombinase" evidence="1">
    <location>
        <begin position="155"/>
        <end position="261"/>
    </location>
</feature>
<comment type="caution">
    <text evidence="2">The sequence shown here is derived from an EMBL/GenBank/DDBJ whole genome shotgun (WGS) entry which is preliminary data.</text>
</comment>
<dbReference type="PANTHER" id="PTHR30461:SF23">
    <property type="entry name" value="DNA RECOMBINASE-RELATED"/>
    <property type="match status" value="1"/>
</dbReference>
<dbReference type="Proteomes" id="UP000703893">
    <property type="component" value="Unassembled WGS sequence"/>
</dbReference>
<sequence>MASVIGYIWINPQETGDASKIALQHDTLKAYCAANGLDLADVRVEEGTPGAALERPVMRDLVANDKTSVIVTSLISLGRRFHDVATVLSEFSHKEIRLISVEENVDTGRPEGMQLLKVLVKIPQVAGWIRAPKEVPSNRVFVRAREVLHNGGTCPYGYTLDEASNQFVANPVEAQVVQRIFRERSAGRSLRQIANDLTRDGIATKRGGRWQANTVKTILENLFYTGDYQCQNRIYEQDHEAVISKELFREVNTSHEILQVV</sequence>